<evidence type="ECO:0000313" key="2">
    <source>
        <dbReference type="Proteomes" id="UP001152599"/>
    </source>
</evidence>
<reference evidence="1" key="1">
    <citation type="submission" date="2022-07" db="EMBL/GenBank/DDBJ databases">
        <title>Description and genome-wide analysis of Profundicola chukchiensis gen. nov., sp. nov., marine bacteria isolated from bottom sediments of the Chukchi Sea.</title>
        <authorList>
            <person name="Romanenko L."/>
            <person name="Otstavnykh N."/>
            <person name="Kurilenko V."/>
            <person name="Eremeev V."/>
            <person name="Velansky P."/>
            <person name="Mikhailov V."/>
            <person name="Isaeva M."/>
        </authorList>
    </citation>
    <scope>NUCLEOTIDE SEQUENCE</scope>
    <source>
        <strain evidence="1">KMM 9713</strain>
    </source>
</reference>
<name>A0A9X4RXT3_9FLAO</name>
<dbReference type="Proteomes" id="UP001152599">
    <property type="component" value="Unassembled WGS sequence"/>
</dbReference>
<gene>
    <name evidence="1" type="ORF">NMK71_11435</name>
</gene>
<protein>
    <submittedName>
        <fullName evidence="1">Uncharacterized protein</fullName>
    </submittedName>
</protein>
<dbReference type="EMBL" id="JANCMU010000010">
    <property type="protein sequence ID" value="MDG4947024.1"/>
    <property type="molecule type" value="Genomic_DNA"/>
</dbReference>
<keyword evidence="2" id="KW-1185">Reference proteome</keyword>
<comment type="caution">
    <text evidence="1">The sequence shown here is derived from an EMBL/GenBank/DDBJ whole genome shotgun (WGS) entry which is preliminary data.</text>
</comment>
<dbReference type="AlphaFoldDB" id="A0A9X4RXT3"/>
<proteinExistence type="predicted"/>
<sequence length="320" mass="38362">MKITLISWDNLGYISLVDKEMKRQGHTVNHIKMNELSYSYPNFFIKFVNAFTKTLFNYNFKREKLAQNIEKEINEMPRQDLILVVSSDWLPQETIKKLKKKTDKIIAWFYDAVANYPRIPKMIYYFDKVYTFEPKDAENYDIDFLPNFNPYNELQFCEKKKNYLFHISSQRKNRKEILTKIAQQLKSSKIPYDIFLISKKPENNDFIQIQTKGIPLQKVYEKLEEASFQIDIQRDRQSGVSFRIFEAMGLQQKVITTNQDIENYDFFNPNNIHILKNDSKIPIDFLTTPYEDIPNEIYKKYTIENWVKQITLKNDLSHFL</sequence>
<organism evidence="1 2">
    <name type="scientific">Profundicola chukchiensis</name>
    <dbReference type="NCBI Taxonomy" id="2961959"/>
    <lineage>
        <taxon>Bacteria</taxon>
        <taxon>Pseudomonadati</taxon>
        <taxon>Bacteroidota</taxon>
        <taxon>Flavobacteriia</taxon>
        <taxon>Flavobacteriales</taxon>
        <taxon>Weeksellaceae</taxon>
        <taxon>Profundicola</taxon>
    </lineage>
</organism>
<evidence type="ECO:0000313" key="1">
    <source>
        <dbReference type="EMBL" id="MDG4947024.1"/>
    </source>
</evidence>
<dbReference type="RefSeq" id="WP_304415751.1">
    <property type="nucleotide sequence ID" value="NZ_JANAIE010000001.1"/>
</dbReference>
<accession>A0A9X4RXT3</accession>